<keyword evidence="5 14" id="KW-0813">Transport</keyword>
<evidence type="ECO:0000256" key="2">
    <source>
        <dbReference type="ARBA" id="ARBA00011238"/>
    </source>
</evidence>
<dbReference type="Pfam" id="PF02775">
    <property type="entry name" value="TPP_enzyme_C"/>
    <property type="match status" value="1"/>
</dbReference>
<evidence type="ECO:0000256" key="12">
    <source>
        <dbReference type="ARBA" id="ARBA00030514"/>
    </source>
</evidence>
<name>A0A9D1MII7_9FIRM</name>
<dbReference type="CDD" id="cd07034">
    <property type="entry name" value="TPP_PYR_PFOR_IOR-alpha_like"/>
    <property type="match status" value="1"/>
</dbReference>
<dbReference type="PIRSF" id="PIRSF006439">
    <property type="entry name" value="Indolepyruvate_ferr_oxidored"/>
    <property type="match status" value="1"/>
</dbReference>
<feature type="binding site" evidence="15">
    <location>
        <position position="554"/>
    </location>
    <ligand>
        <name>[4Fe-4S] cluster</name>
        <dbReference type="ChEBI" id="CHEBI:49883"/>
        <label>2</label>
    </ligand>
</feature>
<evidence type="ECO:0000313" key="17">
    <source>
        <dbReference type="EMBL" id="HIU60678.1"/>
    </source>
</evidence>
<evidence type="ECO:0000256" key="6">
    <source>
        <dbReference type="ARBA" id="ARBA00022485"/>
    </source>
</evidence>
<dbReference type="PANTHER" id="PTHR43710">
    <property type="entry name" value="2-HYDROXYACYL-COA LYASE"/>
    <property type="match status" value="1"/>
</dbReference>
<dbReference type="InterPro" id="IPR017721">
    <property type="entry name" value="IorA"/>
</dbReference>
<evidence type="ECO:0000256" key="15">
    <source>
        <dbReference type="PIRSR" id="PIRSR006439-50"/>
    </source>
</evidence>
<evidence type="ECO:0000256" key="4">
    <source>
        <dbReference type="ARBA" id="ARBA00017710"/>
    </source>
</evidence>
<protein>
    <recommendedName>
        <fullName evidence="4 14">Indolepyruvate oxidoreductase subunit IorA</fullName>
        <shortName evidence="14">IOR</shortName>
        <ecNumber evidence="3 14">1.2.7.8</ecNumber>
    </recommendedName>
    <alternativeName>
        <fullName evidence="12 14">Indolepyruvate ferredoxin oxidoreductase subunit alpha</fullName>
    </alternativeName>
</protein>
<feature type="binding site" evidence="15">
    <location>
        <position position="534"/>
    </location>
    <ligand>
        <name>[4Fe-4S] cluster</name>
        <dbReference type="ChEBI" id="CHEBI:49883"/>
        <label>2</label>
    </ligand>
</feature>
<evidence type="ECO:0000313" key="18">
    <source>
        <dbReference type="Proteomes" id="UP000824094"/>
    </source>
</evidence>
<dbReference type="PROSITE" id="PS51379">
    <property type="entry name" value="4FE4S_FER_2"/>
    <property type="match status" value="2"/>
</dbReference>
<keyword evidence="8 14" id="KW-0249">Electron transport</keyword>
<sequence length="570" mass="61488">MKKLMLTNEAVARGAWEAGVKVVSSYPGTPSTEITEFAAKYPEMYVEWAPNEKVATEVAVGAAAAGVRSMCCMKHVGVNVAADPLFTAAYTGVNGGMVLVVADDPAMHSSQNEQDSRFYARSAHVPMLEPADSAEAKEYLKRAFDLSEEYDTPVMLRLTTRSAHAQSFVELGERVEREPKPFVKDVKKWVMMPAAARGRHIKVEERERKLSAAELPEFYSVEMRSKKTGIVTLGAVYQYVKEATDASVFKVGMVYPLPIQAIKKFAESVDELIVCEELEPFIENQLKAHGIACRGKEIFGLQGEFSPAFIREKLYGVKAPAPTTGAPGRPPVMCAGCPHRGVFYVLNKLKLNVSGDIGCYTLGANPPLSAVDICVCMGASIGMAHGFDKADSPLKRKTVAVIGDSTFVHSGITGLINQVYNKGTATTIILDNSITGMTGHQDNPATGKTITGEATAKLDLVKLCEAIGVGSVRVVDAYDLAAVENAVKEEIANETVSVIIARRPCALLTKSYPPAFSIDPDKCIKCRSCLRIGCPAIEFIGGKVRINKELCVACGVCKQLCRFGAIKEGK</sequence>
<dbReference type="SUPFAM" id="SSF52518">
    <property type="entry name" value="Thiamin diphosphate-binding fold (THDP-binding)"/>
    <property type="match status" value="2"/>
</dbReference>
<gene>
    <name evidence="17" type="primary">iorA</name>
    <name evidence="17" type="ORF">IAB05_04745</name>
</gene>
<feature type="binding site" evidence="15">
    <location>
        <position position="526"/>
    </location>
    <ligand>
        <name>[4Fe-4S] cluster</name>
        <dbReference type="ChEBI" id="CHEBI:49883"/>
        <label>1</label>
    </ligand>
</feature>
<dbReference type="SUPFAM" id="SSF52922">
    <property type="entry name" value="TK C-terminal domain-like"/>
    <property type="match status" value="1"/>
</dbReference>
<keyword evidence="7 14" id="KW-0479">Metal-binding</keyword>
<evidence type="ECO:0000256" key="14">
    <source>
        <dbReference type="PIRNR" id="PIRNR006439"/>
    </source>
</evidence>
<accession>A0A9D1MII7</accession>
<feature type="binding site" evidence="15">
    <location>
        <position position="523"/>
    </location>
    <ligand>
        <name>[4Fe-4S] cluster</name>
        <dbReference type="ChEBI" id="CHEBI:49883"/>
        <label>1</label>
    </ligand>
</feature>
<dbReference type="CDD" id="cd02008">
    <property type="entry name" value="TPP_IOR_alpha"/>
    <property type="match status" value="1"/>
</dbReference>
<dbReference type="Proteomes" id="UP000824094">
    <property type="component" value="Unassembled WGS sequence"/>
</dbReference>
<feature type="domain" description="4Fe-4S ferredoxin-type" evidence="16">
    <location>
        <begin position="542"/>
        <end position="570"/>
    </location>
</feature>
<dbReference type="InterPro" id="IPR045025">
    <property type="entry name" value="HACL1-like"/>
</dbReference>
<dbReference type="PANTHER" id="PTHR43710:SF5">
    <property type="entry name" value="INDOLEPYRUVATE FERREDOXIN OXIDOREDUCTASE ALPHA SUBUNIT"/>
    <property type="match status" value="1"/>
</dbReference>
<dbReference type="InterPro" id="IPR017896">
    <property type="entry name" value="4Fe4S_Fe-S-bd"/>
</dbReference>
<dbReference type="Gene3D" id="3.30.70.20">
    <property type="match status" value="1"/>
</dbReference>
<evidence type="ECO:0000256" key="7">
    <source>
        <dbReference type="ARBA" id="ARBA00022723"/>
    </source>
</evidence>
<reference evidence="17" key="1">
    <citation type="submission" date="2020-10" db="EMBL/GenBank/DDBJ databases">
        <authorList>
            <person name="Gilroy R."/>
        </authorList>
    </citation>
    <scope>NUCLEOTIDE SEQUENCE</scope>
    <source>
        <strain evidence="17">18911</strain>
    </source>
</reference>
<dbReference type="Pfam" id="PF01855">
    <property type="entry name" value="POR_N"/>
    <property type="match status" value="1"/>
</dbReference>
<evidence type="ECO:0000256" key="9">
    <source>
        <dbReference type="ARBA" id="ARBA00023002"/>
    </source>
</evidence>
<evidence type="ECO:0000256" key="3">
    <source>
        <dbReference type="ARBA" id="ARBA00012812"/>
    </source>
</evidence>
<dbReference type="EMBL" id="DVNF01000141">
    <property type="protein sequence ID" value="HIU60678.1"/>
    <property type="molecule type" value="Genomic_DNA"/>
</dbReference>
<evidence type="ECO:0000256" key="1">
    <source>
        <dbReference type="ARBA" id="ARBA00002995"/>
    </source>
</evidence>
<dbReference type="Pfam" id="PF13237">
    <property type="entry name" value="Fer4_10"/>
    <property type="match status" value="1"/>
</dbReference>
<dbReference type="InterPro" id="IPR029061">
    <property type="entry name" value="THDP-binding"/>
</dbReference>
<keyword evidence="11 14" id="KW-0411">Iron-sulfur</keyword>
<feature type="binding site" evidence="15">
    <location>
        <position position="557"/>
    </location>
    <ligand>
        <name>[4Fe-4S] cluster</name>
        <dbReference type="ChEBI" id="CHEBI:49883"/>
        <label>2</label>
    </ligand>
</feature>
<reference evidence="17" key="2">
    <citation type="journal article" date="2021" name="PeerJ">
        <title>Extensive microbial diversity within the chicken gut microbiome revealed by metagenomics and culture.</title>
        <authorList>
            <person name="Gilroy R."/>
            <person name="Ravi A."/>
            <person name="Getino M."/>
            <person name="Pursley I."/>
            <person name="Horton D.L."/>
            <person name="Alikhan N.F."/>
            <person name="Baker D."/>
            <person name="Gharbi K."/>
            <person name="Hall N."/>
            <person name="Watson M."/>
            <person name="Adriaenssens E.M."/>
            <person name="Foster-Nyarko E."/>
            <person name="Jarju S."/>
            <person name="Secka A."/>
            <person name="Antonio M."/>
            <person name="Oren A."/>
            <person name="Chaudhuri R.R."/>
            <person name="La Ragione R."/>
            <person name="Hildebrand F."/>
            <person name="Pallen M.J."/>
        </authorList>
    </citation>
    <scope>NUCLEOTIDE SEQUENCE</scope>
    <source>
        <strain evidence="17">18911</strain>
    </source>
</reference>
<dbReference type="GO" id="GO:0046872">
    <property type="term" value="F:metal ion binding"/>
    <property type="evidence" value="ECO:0007669"/>
    <property type="project" value="UniProtKB-UniRule"/>
</dbReference>
<dbReference type="FunFam" id="3.40.50.970:FF:000039">
    <property type="entry name" value="Indolepyruvate oxidoreductase subunit IorA"/>
    <property type="match status" value="1"/>
</dbReference>
<dbReference type="EC" id="1.2.7.8" evidence="3 14"/>
<evidence type="ECO:0000256" key="13">
    <source>
        <dbReference type="ARBA" id="ARBA00048332"/>
    </source>
</evidence>
<comment type="catalytic activity">
    <reaction evidence="13 14">
        <text>indole-3-pyruvate + 2 oxidized [2Fe-2S]-[ferredoxin] + CoA = (indol-3-yl)acetyl-CoA + 2 reduced [2Fe-2S]-[ferredoxin] + CO2 + H(+)</text>
        <dbReference type="Rhea" id="RHEA:12645"/>
        <dbReference type="Rhea" id="RHEA-COMP:10000"/>
        <dbReference type="Rhea" id="RHEA-COMP:10001"/>
        <dbReference type="ChEBI" id="CHEBI:15378"/>
        <dbReference type="ChEBI" id="CHEBI:16526"/>
        <dbReference type="ChEBI" id="CHEBI:17640"/>
        <dbReference type="ChEBI" id="CHEBI:33737"/>
        <dbReference type="ChEBI" id="CHEBI:33738"/>
        <dbReference type="ChEBI" id="CHEBI:57271"/>
        <dbReference type="ChEBI" id="CHEBI:57287"/>
        <dbReference type="EC" id="1.2.7.8"/>
    </reaction>
</comment>
<dbReference type="AlphaFoldDB" id="A0A9D1MII7"/>
<evidence type="ECO:0000256" key="8">
    <source>
        <dbReference type="ARBA" id="ARBA00022982"/>
    </source>
</evidence>
<feature type="binding site" evidence="15">
    <location>
        <position position="529"/>
    </location>
    <ligand>
        <name>[4Fe-4S] cluster</name>
        <dbReference type="ChEBI" id="CHEBI:49883"/>
        <label>1</label>
    </ligand>
</feature>
<comment type="cofactor">
    <cofactor evidence="14 15">
        <name>[4Fe-4S] cluster</name>
        <dbReference type="ChEBI" id="CHEBI:49883"/>
    </cofactor>
    <text evidence="14 15">Binds 2 [4Fe-4S] clusters. In this family the first cluster has a non-standard and varying [4Fe-4S] binding motif CX(2)CX(2)CX(4-5)CP.</text>
</comment>
<comment type="subunit">
    <text evidence="2">Heterodimer of the IorA and IorB subunits.</text>
</comment>
<keyword evidence="6 14" id="KW-0004">4Fe-4S</keyword>
<comment type="function">
    <text evidence="1 14">Catalyzes the ferredoxin-dependent oxidative decarboxylation of arylpyruvates.</text>
</comment>
<dbReference type="GO" id="GO:0030976">
    <property type="term" value="F:thiamine pyrophosphate binding"/>
    <property type="evidence" value="ECO:0007669"/>
    <property type="project" value="InterPro"/>
</dbReference>
<dbReference type="SUPFAM" id="SSF54862">
    <property type="entry name" value="4Fe-4S ferredoxins"/>
    <property type="match status" value="1"/>
</dbReference>
<comment type="caution">
    <text evidence="17">The sequence shown here is derived from an EMBL/GenBank/DDBJ whole genome shotgun (WGS) entry which is preliminary data.</text>
</comment>
<organism evidence="17 18">
    <name type="scientific">Candidatus Stercoripulliclostridium merdigallinarum</name>
    <dbReference type="NCBI Taxonomy" id="2840951"/>
    <lineage>
        <taxon>Bacteria</taxon>
        <taxon>Bacillati</taxon>
        <taxon>Bacillota</taxon>
        <taxon>Clostridia</taxon>
        <taxon>Eubacteriales</taxon>
        <taxon>Candidatus Stercoripulliclostridium</taxon>
    </lineage>
</organism>
<dbReference type="Gene3D" id="3.40.50.970">
    <property type="match status" value="2"/>
</dbReference>
<feature type="domain" description="4Fe-4S ferredoxin-type" evidence="16">
    <location>
        <begin position="514"/>
        <end position="535"/>
    </location>
</feature>
<evidence type="ECO:0000256" key="5">
    <source>
        <dbReference type="ARBA" id="ARBA00022448"/>
    </source>
</evidence>
<proteinExistence type="predicted"/>
<keyword evidence="9 14" id="KW-0560">Oxidoreductase</keyword>
<feature type="binding site" evidence="15">
    <location>
        <position position="551"/>
    </location>
    <ligand>
        <name>[4Fe-4S] cluster</name>
        <dbReference type="ChEBI" id="CHEBI:49883"/>
        <label>2</label>
    </ligand>
</feature>
<keyword evidence="10 14" id="KW-0408">Iron</keyword>
<dbReference type="GO" id="GO:0051539">
    <property type="term" value="F:4 iron, 4 sulfur cluster binding"/>
    <property type="evidence" value="ECO:0007669"/>
    <property type="project" value="UniProtKB-UniRule"/>
</dbReference>
<evidence type="ECO:0000256" key="10">
    <source>
        <dbReference type="ARBA" id="ARBA00023004"/>
    </source>
</evidence>
<evidence type="ECO:0000256" key="11">
    <source>
        <dbReference type="ARBA" id="ARBA00023014"/>
    </source>
</evidence>
<dbReference type="NCBIfam" id="TIGR03336">
    <property type="entry name" value="IOR_alpha"/>
    <property type="match status" value="1"/>
</dbReference>
<dbReference type="InterPro" id="IPR009014">
    <property type="entry name" value="Transketo_C/PFOR_II"/>
</dbReference>
<dbReference type="InterPro" id="IPR011766">
    <property type="entry name" value="TPP_enzyme_TPP-bd"/>
</dbReference>
<dbReference type="InterPro" id="IPR002880">
    <property type="entry name" value="Pyrv_Fd/Flavodoxin_OxRdtase_N"/>
</dbReference>
<feature type="binding site" evidence="15">
    <location>
        <position position="561"/>
    </location>
    <ligand>
        <name>[4Fe-4S] cluster</name>
        <dbReference type="ChEBI" id="CHEBI:49883"/>
        <label>1</label>
    </ligand>
</feature>
<evidence type="ECO:0000259" key="16">
    <source>
        <dbReference type="PROSITE" id="PS51379"/>
    </source>
</evidence>
<dbReference type="GO" id="GO:0043805">
    <property type="term" value="F:indolepyruvate ferredoxin oxidoreductase activity"/>
    <property type="evidence" value="ECO:0007669"/>
    <property type="project" value="UniProtKB-UniRule"/>
</dbReference>